<evidence type="ECO:0000259" key="4">
    <source>
        <dbReference type="Pfam" id="PF15613"/>
    </source>
</evidence>
<keyword evidence="6" id="KW-1185">Reference proteome</keyword>
<dbReference type="OrthoDB" id="273390at2759"/>
<reference evidence="5 6" key="1">
    <citation type="journal article" date="2015" name="PLoS Pathog.">
        <title>Leptomonas seymouri: Adaptations to the Dixenous Life Cycle Analyzed by Genome Sequencing, Transcriptome Profiling and Co-infection with Leishmania donovani.</title>
        <authorList>
            <person name="Kraeva N."/>
            <person name="Butenko A."/>
            <person name="Hlavacova J."/>
            <person name="Kostygov A."/>
            <person name="Myskova J."/>
            <person name="Grybchuk D."/>
            <person name="Lestinova T."/>
            <person name="Votypka J."/>
            <person name="Volf P."/>
            <person name="Opperdoes F."/>
            <person name="Flegontov P."/>
            <person name="Lukes J."/>
            <person name="Yurchenko V."/>
        </authorList>
    </citation>
    <scope>NUCLEOTIDE SEQUENCE [LARGE SCALE GENOMIC DNA]</scope>
    <source>
        <strain evidence="5 6">ATCC 30220</strain>
    </source>
</reference>
<dbReference type="InterPro" id="IPR053271">
    <property type="entry name" value="DDT_domain"/>
</dbReference>
<feature type="region of interest" description="Disordered" evidence="3">
    <location>
        <begin position="601"/>
        <end position="659"/>
    </location>
</feature>
<comment type="caution">
    <text evidence="5">The sequence shown here is derived from an EMBL/GenBank/DDBJ whole genome shotgun (WGS) entry which is preliminary data.</text>
</comment>
<evidence type="ECO:0000256" key="2">
    <source>
        <dbReference type="ARBA" id="ARBA00023242"/>
    </source>
</evidence>
<dbReference type="AlphaFoldDB" id="A0A0N1PD66"/>
<comment type="subcellular location">
    <subcellularLocation>
        <location evidence="1">Nucleus</location>
    </subcellularLocation>
</comment>
<feature type="region of interest" description="Disordered" evidence="3">
    <location>
        <begin position="681"/>
        <end position="710"/>
    </location>
</feature>
<gene>
    <name evidence="5" type="ORF">ABL78_4179</name>
</gene>
<evidence type="ECO:0000313" key="6">
    <source>
        <dbReference type="Proteomes" id="UP000038009"/>
    </source>
</evidence>
<dbReference type="EMBL" id="LJSK01000117">
    <property type="protein sequence ID" value="KPI86762.1"/>
    <property type="molecule type" value="Genomic_DNA"/>
</dbReference>
<feature type="compositionally biased region" description="Basic and acidic residues" evidence="3">
    <location>
        <begin position="456"/>
        <end position="475"/>
    </location>
</feature>
<feature type="compositionally biased region" description="Low complexity" evidence="3">
    <location>
        <begin position="178"/>
        <end position="187"/>
    </location>
</feature>
<accession>A0A0N1PD66</accession>
<feature type="region of interest" description="Disordered" evidence="3">
    <location>
        <begin position="803"/>
        <end position="877"/>
    </location>
</feature>
<feature type="compositionally biased region" description="Basic and acidic residues" evidence="3">
    <location>
        <begin position="866"/>
        <end position="877"/>
    </location>
</feature>
<feature type="domain" description="WHIM2" evidence="4">
    <location>
        <begin position="910"/>
        <end position="1037"/>
    </location>
</feature>
<feature type="compositionally biased region" description="Low complexity" evidence="3">
    <location>
        <begin position="640"/>
        <end position="653"/>
    </location>
</feature>
<feature type="compositionally biased region" description="Acidic residues" evidence="3">
    <location>
        <begin position="614"/>
        <end position="634"/>
    </location>
</feature>
<keyword evidence="2" id="KW-0539">Nucleus</keyword>
<dbReference type="PANTHER" id="PTHR15546">
    <property type="entry name" value="BROMODOMAIN ADJACENT TO ZINC FINGER DOMAIN, 2A"/>
    <property type="match status" value="1"/>
</dbReference>
<evidence type="ECO:0000256" key="3">
    <source>
        <dbReference type="SAM" id="MobiDB-lite"/>
    </source>
</evidence>
<dbReference type="InterPro" id="IPR028941">
    <property type="entry name" value="WHIM2_dom"/>
</dbReference>
<evidence type="ECO:0000256" key="1">
    <source>
        <dbReference type="ARBA" id="ARBA00004123"/>
    </source>
</evidence>
<evidence type="ECO:0000313" key="5">
    <source>
        <dbReference type="EMBL" id="KPI86762.1"/>
    </source>
</evidence>
<feature type="compositionally biased region" description="Low complexity" evidence="3">
    <location>
        <begin position="681"/>
        <end position="694"/>
    </location>
</feature>
<organism evidence="5 6">
    <name type="scientific">Leptomonas seymouri</name>
    <dbReference type="NCBI Taxonomy" id="5684"/>
    <lineage>
        <taxon>Eukaryota</taxon>
        <taxon>Discoba</taxon>
        <taxon>Euglenozoa</taxon>
        <taxon>Kinetoplastea</taxon>
        <taxon>Metakinetoplastina</taxon>
        <taxon>Trypanosomatida</taxon>
        <taxon>Trypanosomatidae</taxon>
        <taxon>Leishmaniinae</taxon>
        <taxon>Leptomonas</taxon>
    </lineage>
</organism>
<dbReference type="OMA" id="PIAHACL"/>
<feature type="compositionally biased region" description="Acidic residues" evidence="3">
    <location>
        <begin position="845"/>
        <end position="860"/>
    </location>
</feature>
<dbReference type="PANTHER" id="PTHR15546:SF2">
    <property type="entry name" value="DDT DOMAIN-CONTAINING PROTEIN DDB_G0282237"/>
    <property type="match status" value="1"/>
</dbReference>
<sequence>MITTRSPFQIYKAENVNGSVSNFNSLPIEEALPYKIASAEETLVASLAIVESDETHKAKYAVSVLHAASAYISHLISYVPLSARSQTAKKVYIHYDAVVRTVMLFGTEAALFQNVKNMVLRNAPASQVSLKDLSDLDGALNAMEKEYRQKAKEAGIKIDMLRKVAPEPVVVLSPQPAPTQSSSASVPCYADLNAGGETHSSGRGASPPVSSVRRSSSVKRRPRSQSFEPAVDAEAGGVKVAELKVLKTETAADASDAVVIPAAATAMDASTGASLFSAKPRRAKAAAGGLVWGRLRGLTNNEKKAVGVLQTIIQLLAHIYATKFNDLVPLFDLFEEKVKAIQLIIDTERAQYEAKEDKRPPEPFHEVDLTSLRTALETSSHTFRTDEECRYELDEDLLHPIAHACLALINQIEGYATEPFKAPTPEELERKQQLRAAARAKREEAKRRVLERAEARAELERKKEEEKQLMRRRLGDNTADEDDLEEDTTLANPSALGYVAYAPELPLGTSALYEKALYVWSMLVSVPRPLNLSQMYFATFLKGVMCEEQDSNGLMEEITKCLLEVSMEAVRVSSPNTPRIATRGKNWFDALVEFVGVASGNKKRRKQEHRREPTEEEEEEDEEDEEEDDDDDASEGSNDTSTSTSGSGSTSSTPVQEKAAHITAEEGVSMGDVQTMATEETNDGGATTATAAEGDGAKDPGDAADDEPDTDFFTSELKATMGNIAQLRSLATWGNVDIADRLNLLQFCVQEALNSEDVRNEADRLQKESEDEVANADRKLKEIRDEAEKELKALLRALPAVTATPAAAKRRSKKGAVGAAGLKNGKRGPASTEEKEEPGEKGVVEPDDAAADEAGAEEDGATAKVPQEKAERDYEAEREKTLKAMDRKRDEVYAQLFSRVDGKDDGAVVQPLGMDRYHRLYWRFPLERVVYVQTVPNLTAEDFPVLPEPEELRLRHVTSRPMLLDDEDIEPTSRWKDRATPKPQKARDGVLEVEGGQTMAVATQKAWGVIPFEYLSQFVQTLDRRGKREGPLRRALEVLAPYLSRLEEAKEGRVTRSRANMFGYMNRLKVDFFY</sequence>
<dbReference type="Proteomes" id="UP000038009">
    <property type="component" value="Unassembled WGS sequence"/>
</dbReference>
<proteinExistence type="predicted"/>
<feature type="compositionally biased region" description="Acidic residues" evidence="3">
    <location>
        <begin position="478"/>
        <end position="488"/>
    </location>
</feature>
<feature type="compositionally biased region" description="Low complexity" evidence="3">
    <location>
        <begin position="206"/>
        <end position="215"/>
    </location>
</feature>
<feature type="region of interest" description="Disordered" evidence="3">
    <location>
        <begin position="172"/>
        <end position="231"/>
    </location>
</feature>
<dbReference type="Pfam" id="PF15613">
    <property type="entry name" value="WSD"/>
    <property type="match status" value="1"/>
</dbReference>
<protein>
    <submittedName>
        <fullName evidence="5">Putative nucleoplasmin-like protein (NLP)</fullName>
    </submittedName>
</protein>
<name>A0A0N1PD66_LEPSE</name>
<feature type="region of interest" description="Disordered" evidence="3">
    <location>
        <begin position="456"/>
        <end position="488"/>
    </location>
</feature>
<dbReference type="GO" id="GO:0005634">
    <property type="term" value="C:nucleus"/>
    <property type="evidence" value="ECO:0007669"/>
    <property type="project" value="UniProtKB-SubCell"/>
</dbReference>
<dbReference type="VEuPathDB" id="TriTrypDB:Lsey_0117_0180"/>